<protein>
    <submittedName>
        <fullName evidence="1">Fe-S oxidoreductase</fullName>
    </submittedName>
</protein>
<dbReference type="EMBL" id="CP017754">
    <property type="protein sequence ID" value="AOZ04846.1"/>
    <property type="molecule type" value="Genomic_DNA"/>
</dbReference>
<dbReference type="RefSeq" id="WP_071037595.1">
    <property type="nucleotide sequence ID" value="NZ_CP017754.1"/>
</dbReference>
<dbReference type="PANTHER" id="PTHR35175">
    <property type="entry name" value="DUF1289 DOMAIN-CONTAINING PROTEIN"/>
    <property type="match status" value="1"/>
</dbReference>
<name>A0ABM6F0N8_9BURK</name>
<sequence>MPWTTVQLADLQRQAEAAQRAVPVPSPCRNVCRMDAAGGWCEGCLRTIDEIAAWSNATEADKRRIWASLPGRAQQLAGSGTMPPQ</sequence>
<organism evidence="1 2">
    <name type="scientific">Cupriavidus malaysiensis</name>
    <dbReference type="NCBI Taxonomy" id="367825"/>
    <lineage>
        <taxon>Bacteria</taxon>
        <taxon>Pseudomonadati</taxon>
        <taxon>Pseudomonadota</taxon>
        <taxon>Betaproteobacteria</taxon>
        <taxon>Burkholderiales</taxon>
        <taxon>Burkholderiaceae</taxon>
        <taxon>Cupriavidus</taxon>
    </lineage>
</organism>
<evidence type="ECO:0000313" key="2">
    <source>
        <dbReference type="Proteomes" id="UP000177515"/>
    </source>
</evidence>
<dbReference type="Pfam" id="PF06945">
    <property type="entry name" value="DUF1289"/>
    <property type="match status" value="1"/>
</dbReference>
<reference evidence="1 2" key="1">
    <citation type="submission" date="2016-10" db="EMBL/GenBank/DDBJ databases">
        <title>Complete genome sequences of three Cupriavidus strains isolated from various Malaysian environments.</title>
        <authorList>
            <person name="Abdullah A.A.-A."/>
            <person name="Shafie N.A.H."/>
            <person name="Lau N.S."/>
        </authorList>
    </citation>
    <scope>NUCLEOTIDE SEQUENCE [LARGE SCALE GENOMIC DNA]</scope>
    <source>
        <strain evidence="1 2">USMAA1020</strain>
    </source>
</reference>
<gene>
    <name evidence="1" type="ORF">BKK80_02645</name>
</gene>
<proteinExistence type="predicted"/>
<dbReference type="PANTHER" id="PTHR35175:SF2">
    <property type="entry name" value="DUF1289 DOMAIN-CONTAINING PROTEIN"/>
    <property type="match status" value="1"/>
</dbReference>
<keyword evidence="2" id="KW-1185">Reference proteome</keyword>
<accession>A0ABM6F0N8</accession>
<dbReference type="InterPro" id="IPR010710">
    <property type="entry name" value="DUF1289"/>
</dbReference>
<dbReference type="Proteomes" id="UP000177515">
    <property type="component" value="Chromosome 1"/>
</dbReference>
<evidence type="ECO:0000313" key="1">
    <source>
        <dbReference type="EMBL" id="AOZ04846.1"/>
    </source>
</evidence>